<dbReference type="EMBL" id="CP036279">
    <property type="protein sequence ID" value="QDU63591.1"/>
    <property type="molecule type" value="Genomic_DNA"/>
</dbReference>
<dbReference type="OrthoDB" id="265943at2"/>
<name>A0A518B9D3_9BACT</name>
<evidence type="ECO:0000313" key="2">
    <source>
        <dbReference type="EMBL" id="QDU63591.1"/>
    </source>
</evidence>
<dbReference type="Proteomes" id="UP000317093">
    <property type="component" value="Chromosome"/>
</dbReference>
<dbReference type="KEGG" id="knv:Pan216_44720"/>
<feature type="region of interest" description="Disordered" evidence="1">
    <location>
        <begin position="232"/>
        <end position="292"/>
    </location>
</feature>
<keyword evidence="3" id="KW-1185">Reference proteome</keyword>
<dbReference type="AlphaFoldDB" id="A0A518B9D3"/>
<dbReference type="SUPFAM" id="SSF110296">
    <property type="entry name" value="Oligoxyloglucan reducing end-specific cellobiohydrolase"/>
    <property type="match status" value="1"/>
</dbReference>
<proteinExistence type="predicted"/>
<dbReference type="RefSeq" id="WP_145261163.1">
    <property type="nucleotide sequence ID" value="NZ_CP036279.1"/>
</dbReference>
<evidence type="ECO:0008006" key="4">
    <source>
        <dbReference type="Google" id="ProtNLM"/>
    </source>
</evidence>
<evidence type="ECO:0000256" key="1">
    <source>
        <dbReference type="SAM" id="MobiDB-lite"/>
    </source>
</evidence>
<protein>
    <recommendedName>
        <fullName evidence="4">Ser-Thr-rich glycosyl-phosphatidyl-inositol-anchored membrane family protein</fullName>
    </recommendedName>
</protein>
<gene>
    <name evidence="2" type="ORF">Pan216_44720</name>
</gene>
<evidence type="ECO:0000313" key="3">
    <source>
        <dbReference type="Proteomes" id="UP000317093"/>
    </source>
</evidence>
<sequence>MFGLMPMAAAMATLAFGAGDTESDLIYSPERVFRIPLDLNEAERERIKLVRVFVSGSHGNSWTRLEDGKPDTKTVTFQAKRDGEYWFSVALIDRDGRQTPGDISAVEPGLKVLVDSQDPDLVLRPIRSRSGHRGVRWEVTDANPKANALRLAVWDDKTSAWKSYPIETPEKNLVWFKQDESFQKIQAQITDRAGRATVMEVMIEENQFAKRQVDTFALDQAEEKTVATRIPRAFAKKSPPVQQASHTPEPKPAMASAAVTEKSAAPMAPSKMPEPAKAPEPPKMPSATADAQLRPEGRSFCASRRLVVHYEVDKSGKEVGPVELWGSTDGGENWTVLSRDTDKTSPIEAELGHDGTWGLRIVVDADLPMSRPTPGSTPELYVEIDTTSPVVLAKNPVISDGMVELTWSAADQNLSSESTNIFYATNPEGPWKQIGESLEGTGRFVWELPESNTKNGSQHFRIEARDEAGNVGDINVVARPPLANIEQGGRLLRVAPFAAN</sequence>
<accession>A0A518B9D3</accession>
<feature type="compositionally biased region" description="Low complexity" evidence="1">
    <location>
        <begin position="262"/>
        <end position="275"/>
    </location>
</feature>
<organism evidence="2 3">
    <name type="scientific">Kolteria novifilia</name>
    <dbReference type="NCBI Taxonomy" id="2527975"/>
    <lineage>
        <taxon>Bacteria</taxon>
        <taxon>Pseudomonadati</taxon>
        <taxon>Planctomycetota</taxon>
        <taxon>Planctomycetia</taxon>
        <taxon>Kolteriales</taxon>
        <taxon>Kolteriaceae</taxon>
        <taxon>Kolteria</taxon>
    </lineage>
</organism>
<reference evidence="2 3" key="1">
    <citation type="submission" date="2019-02" db="EMBL/GenBank/DDBJ databases">
        <title>Deep-cultivation of Planctomycetes and their phenomic and genomic characterization uncovers novel biology.</title>
        <authorList>
            <person name="Wiegand S."/>
            <person name="Jogler M."/>
            <person name="Boedeker C."/>
            <person name="Pinto D."/>
            <person name="Vollmers J."/>
            <person name="Rivas-Marin E."/>
            <person name="Kohn T."/>
            <person name="Peeters S.H."/>
            <person name="Heuer A."/>
            <person name="Rast P."/>
            <person name="Oberbeckmann S."/>
            <person name="Bunk B."/>
            <person name="Jeske O."/>
            <person name="Meyerdierks A."/>
            <person name="Storesund J.E."/>
            <person name="Kallscheuer N."/>
            <person name="Luecker S."/>
            <person name="Lage O.M."/>
            <person name="Pohl T."/>
            <person name="Merkel B.J."/>
            <person name="Hornburger P."/>
            <person name="Mueller R.-W."/>
            <person name="Bruemmer F."/>
            <person name="Labrenz M."/>
            <person name="Spormann A.M."/>
            <person name="Op den Camp H."/>
            <person name="Overmann J."/>
            <person name="Amann R."/>
            <person name="Jetten M.S.M."/>
            <person name="Mascher T."/>
            <person name="Medema M.H."/>
            <person name="Devos D.P."/>
            <person name="Kaster A.-K."/>
            <person name="Ovreas L."/>
            <person name="Rohde M."/>
            <person name="Galperin M.Y."/>
            <person name="Jogler C."/>
        </authorList>
    </citation>
    <scope>NUCLEOTIDE SEQUENCE [LARGE SCALE GENOMIC DNA]</scope>
    <source>
        <strain evidence="2 3">Pan216</strain>
    </source>
</reference>